<dbReference type="AlphaFoldDB" id="A0A1H4IRP9"/>
<organism evidence="3 4">
    <name type="scientific">Rhodococcus jostii</name>
    <dbReference type="NCBI Taxonomy" id="132919"/>
    <lineage>
        <taxon>Bacteria</taxon>
        <taxon>Bacillati</taxon>
        <taxon>Actinomycetota</taxon>
        <taxon>Actinomycetes</taxon>
        <taxon>Mycobacteriales</taxon>
        <taxon>Nocardiaceae</taxon>
        <taxon>Rhodococcus</taxon>
    </lineage>
</organism>
<accession>A0A1H4IRP9</accession>
<dbReference type="EMBL" id="FNTL01000002">
    <property type="protein sequence ID" value="SEB36316.1"/>
    <property type="molecule type" value="Genomic_DNA"/>
</dbReference>
<dbReference type="SMART" id="SM00240">
    <property type="entry name" value="FHA"/>
    <property type="match status" value="1"/>
</dbReference>
<feature type="domain" description="FHA" evidence="2">
    <location>
        <begin position="30"/>
        <end position="81"/>
    </location>
</feature>
<protein>
    <submittedName>
        <fullName evidence="3">FHA domain-containing protein</fullName>
    </submittedName>
</protein>
<evidence type="ECO:0000313" key="4">
    <source>
        <dbReference type="Proteomes" id="UP000183407"/>
    </source>
</evidence>
<dbReference type="OrthoDB" id="5242544at2"/>
<dbReference type="CDD" id="cd00060">
    <property type="entry name" value="FHA"/>
    <property type="match status" value="1"/>
</dbReference>
<evidence type="ECO:0000313" key="3">
    <source>
        <dbReference type="EMBL" id="SEB36316.1"/>
    </source>
</evidence>
<dbReference type="RefSeq" id="WP_073357914.1">
    <property type="nucleotide sequence ID" value="NZ_FNTL01000002.1"/>
</dbReference>
<evidence type="ECO:0000256" key="1">
    <source>
        <dbReference type="ARBA" id="ARBA00022553"/>
    </source>
</evidence>
<dbReference type="PROSITE" id="PS50006">
    <property type="entry name" value="FHA_DOMAIN"/>
    <property type="match status" value="1"/>
</dbReference>
<sequence length="319" mass="35098">MNRIEGERLCYTDGQGRARELMLYPAAGRVTVGRSHRSDVALTWDRTVSRLHAAIEWRDTHWSIIDDGLSRNGTFVNGERLAGRRQLRSGDIIQVGTTVMTFRGLVRPDPGRTRVRVFIAALAKHGIHFDRDAAHTYLLSLAGAASEQNAVNLDEDQLWCTDERIEQEARNLADRVRRSKPGRTAERGYYGFTPTSTNDLLVDLSRSILVVQDADTAGTLPTSLPITDLARNYVKTVRELHNALAVEPFASSSPGFIGYLILGGDVIDDMAALFEAAGSLLLDHGYRPTPALRIGDPLLLATKAIARASALRSVRGKPE</sequence>
<evidence type="ECO:0000259" key="2">
    <source>
        <dbReference type="PROSITE" id="PS50006"/>
    </source>
</evidence>
<gene>
    <name evidence="3" type="ORF">SAMN04490220_0386</name>
</gene>
<name>A0A1H4IRP9_RHOJO</name>
<reference evidence="4" key="1">
    <citation type="submission" date="2016-10" db="EMBL/GenBank/DDBJ databases">
        <authorList>
            <person name="Varghese N."/>
        </authorList>
    </citation>
    <scope>NUCLEOTIDE SEQUENCE [LARGE SCALE GENOMIC DNA]</scope>
    <source>
        <strain evidence="4">DSM 44719</strain>
    </source>
</reference>
<dbReference type="Pfam" id="PF00498">
    <property type="entry name" value="FHA"/>
    <property type="match status" value="1"/>
</dbReference>
<dbReference type="PANTHER" id="PTHR23308">
    <property type="entry name" value="NUCLEAR INHIBITOR OF PROTEIN PHOSPHATASE-1"/>
    <property type="match status" value="1"/>
</dbReference>
<dbReference type="InterPro" id="IPR000253">
    <property type="entry name" value="FHA_dom"/>
</dbReference>
<keyword evidence="1" id="KW-0597">Phosphoprotein</keyword>
<dbReference type="Gene3D" id="2.60.200.20">
    <property type="match status" value="1"/>
</dbReference>
<dbReference type="Proteomes" id="UP000183407">
    <property type="component" value="Unassembled WGS sequence"/>
</dbReference>
<dbReference type="SUPFAM" id="SSF49879">
    <property type="entry name" value="SMAD/FHA domain"/>
    <property type="match status" value="1"/>
</dbReference>
<dbReference type="InterPro" id="IPR008984">
    <property type="entry name" value="SMAD_FHA_dom_sf"/>
</dbReference>
<proteinExistence type="predicted"/>
<dbReference type="InterPro" id="IPR050923">
    <property type="entry name" value="Cell_Proc_Reg/RNA_Proc"/>
</dbReference>